<keyword evidence="2" id="KW-1185">Reference proteome</keyword>
<dbReference type="EMBL" id="CAJVCH010570244">
    <property type="protein sequence ID" value="CAG7834439.1"/>
    <property type="molecule type" value="Genomic_DNA"/>
</dbReference>
<dbReference type="Proteomes" id="UP000708208">
    <property type="component" value="Unassembled WGS sequence"/>
</dbReference>
<sequence length="89" mass="10244">MRRHITTTNRTSTTFRNVLMLLSTRDEVDASGLRAYPQKKKEVAKCGKERIKKLVGFSAYLGFYNNNSHYILCVCFSKRSSCPSVERFS</sequence>
<name>A0A8J2LLQ3_9HEXA</name>
<dbReference type="AlphaFoldDB" id="A0A8J2LLQ3"/>
<proteinExistence type="predicted"/>
<organism evidence="1 2">
    <name type="scientific">Allacma fusca</name>
    <dbReference type="NCBI Taxonomy" id="39272"/>
    <lineage>
        <taxon>Eukaryota</taxon>
        <taxon>Metazoa</taxon>
        <taxon>Ecdysozoa</taxon>
        <taxon>Arthropoda</taxon>
        <taxon>Hexapoda</taxon>
        <taxon>Collembola</taxon>
        <taxon>Symphypleona</taxon>
        <taxon>Sminthuridae</taxon>
        <taxon>Allacma</taxon>
    </lineage>
</organism>
<accession>A0A8J2LLQ3</accession>
<protein>
    <submittedName>
        <fullName evidence="1">Uncharacterized protein</fullName>
    </submittedName>
</protein>
<comment type="caution">
    <text evidence="1">The sequence shown here is derived from an EMBL/GenBank/DDBJ whole genome shotgun (WGS) entry which is preliminary data.</text>
</comment>
<gene>
    <name evidence="1" type="ORF">AFUS01_LOCUS43948</name>
</gene>
<evidence type="ECO:0000313" key="2">
    <source>
        <dbReference type="Proteomes" id="UP000708208"/>
    </source>
</evidence>
<evidence type="ECO:0000313" key="1">
    <source>
        <dbReference type="EMBL" id="CAG7834439.1"/>
    </source>
</evidence>
<reference evidence="1" key="1">
    <citation type="submission" date="2021-06" db="EMBL/GenBank/DDBJ databases">
        <authorList>
            <person name="Hodson N. C."/>
            <person name="Mongue J. A."/>
            <person name="Jaron S. K."/>
        </authorList>
    </citation>
    <scope>NUCLEOTIDE SEQUENCE</scope>
</reference>